<keyword evidence="8" id="KW-1185">Reference proteome</keyword>
<dbReference type="PANTHER" id="PTHR21324">
    <property type="entry name" value="FASTING-INDUCIBLE INTEGRAL MEMBRANE PROTEIN TM6P1-RELATED"/>
    <property type="match status" value="1"/>
</dbReference>
<dbReference type="InterPro" id="IPR050911">
    <property type="entry name" value="DRAM/TMEM150_Autophagy_Mod"/>
</dbReference>
<dbReference type="PANTHER" id="PTHR21324:SF2">
    <property type="entry name" value="EG:22E5.9 PROTEIN"/>
    <property type="match status" value="1"/>
</dbReference>
<gene>
    <name evidence="7" type="ORF">GLAREA_06074</name>
</gene>
<feature type="transmembrane region" description="Helical" evidence="5">
    <location>
        <begin position="97"/>
        <end position="119"/>
    </location>
</feature>
<evidence type="ECO:0000313" key="7">
    <source>
        <dbReference type="EMBL" id="EPE33062.1"/>
    </source>
</evidence>
<protein>
    <recommendedName>
        <fullName evidence="6">CWH43-like N-terminal domain-containing protein</fullName>
    </recommendedName>
</protein>
<dbReference type="eggNOG" id="ENOG502RZQS">
    <property type="taxonomic scope" value="Eukaryota"/>
</dbReference>
<dbReference type="OrthoDB" id="10032492at2759"/>
<evidence type="ECO:0000256" key="4">
    <source>
        <dbReference type="ARBA" id="ARBA00023136"/>
    </source>
</evidence>
<dbReference type="KEGG" id="glz:GLAREA_06074"/>
<feature type="transmembrane region" description="Helical" evidence="5">
    <location>
        <begin position="198"/>
        <end position="222"/>
    </location>
</feature>
<sequence>MWGVSYWIFPVISGLCWLGMLMGLLIHWNVDGKPHYASMDETQTIAYISDVGAQSLKPLFIAGSVVTTVFLDLSFLSERFLRHQGRLARNTSMTQKILSWLSIVAAVVGTVGLICLSIFDTLRHPSLHDVFLVLFIAGYVVSAIFICAEYQRLGIHFRQHRILRISFWIKLFFILIEIALAIAFGVCSRTERYNPAAVLEWAIAFVFTFYVFSFFIDLLPAVRTKRHEQRFGKDGEPLGQHFGTGPNETAMQMEQNDGMSNMRDSQQTMVGEDTRTVNNVTYKTREGVPIGSNF</sequence>
<evidence type="ECO:0000313" key="8">
    <source>
        <dbReference type="Proteomes" id="UP000016922"/>
    </source>
</evidence>
<feature type="transmembrane region" description="Helical" evidence="5">
    <location>
        <begin position="7"/>
        <end position="30"/>
    </location>
</feature>
<feature type="domain" description="CWH43-like N-terminal" evidence="6">
    <location>
        <begin position="6"/>
        <end position="219"/>
    </location>
</feature>
<keyword evidence="3 5" id="KW-1133">Transmembrane helix</keyword>
<name>S3D3K0_GLAL2</name>
<dbReference type="HOGENOM" id="CLU_050573_0_0_1"/>
<keyword evidence="4 5" id="KW-0472">Membrane</keyword>
<dbReference type="InterPro" id="IPR019402">
    <property type="entry name" value="CWH43_N"/>
</dbReference>
<dbReference type="Pfam" id="PF10277">
    <property type="entry name" value="Frag1"/>
    <property type="match status" value="1"/>
</dbReference>
<dbReference type="AlphaFoldDB" id="S3D3K0"/>
<evidence type="ECO:0000256" key="1">
    <source>
        <dbReference type="ARBA" id="ARBA00004127"/>
    </source>
</evidence>
<dbReference type="GO" id="GO:0012505">
    <property type="term" value="C:endomembrane system"/>
    <property type="evidence" value="ECO:0007669"/>
    <property type="project" value="UniProtKB-SubCell"/>
</dbReference>
<dbReference type="GO" id="GO:0005886">
    <property type="term" value="C:plasma membrane"/>
    <property type="evidence" value="ECO:0007669"/>
    <property type="project" value="TreeGrafter"/>
</dbReference>
<organism evidence="7 8">
    <name type="scientific">Glarea lozoyensis (strain ATCC 20868 / MF5171)</name>
    <dbReference type="NCBI Taxonomy" id="1116229"/>
    <lineage>
        <taxon>Eukaryota</taxon>
        <taxon>Fungi</taxon>
        <taxon>Dikarya</taxon>
        <taxon>Ascomycota</taxon>
        <taxon>Pezizomycotina</taxon>
        <taxon>Leotiomycetes</taxon>
        <taxon>Helotiales</taxon>
        <taxon>Helotiaceae</taxon>
        <taxon>Glarea</taxon>
    </lineage>
</organism>
<dbReference type="EMBL" id="KE145358">
    <property type="protein sequence ID" value="EPE33062.1"/>
    <property type="molecule type" value="Genomic_DNA"/>
</dbReference>
<evidence type="ECO:0000256" key="5">
    <source>
        <dbReference type="SAM" id="Phobius"/>
    </source>
</evidence>
<feature type="transmembrane region" description="Helical" evidence="5">
    <location>
        <begin position="59"/>
        <end position="76"/>
    </location>
</feature>
<feature type="transmembrane region" description="Helical" evidence="5">
    <location>
        <begin position="162"/>
        <end position="186"/>
    </location>
</feature>
<feature type="transmembrane region" description="Helical" evidence="5">
    <location>
        <begin position="131"/>
        <end position="150"/>
    </location>
</feature>
<proteinExistence type="predicted"/>
<dbReference type="GeneID" id="19465128"/>
<evidence type="ECO:0000256" key="3">
    <source>
        <dbReference type="ARBA" id="ARBA00022989"/>
    </source>
</evidence>
<dbReference type="OMA" id="YRSQHRI"/>
<keyword evidence="2 5" id="KW-0812">Transmembrane</keyword>
<accession>S3D3K0</accession>
<evidence type="ECO:0000259" key="6">
    <source>
        <dbReference type="Pfam" id="PF10277"/>
    </source>
</evidence>
<dbReference type="RefSeq" id="XP_008079679.1">
    <property type="nucleotide sequence ID" value="XM_008081488.1"/>
</dbReference>
<dbReference type="Proteomes" id="UP000016922">
    <property type="component" value="Unassembled WGS sequence"/>
</dbReference>
<evidence type="ECO:0000256" key="2">
    <source>
        <dbReference type="ARBA" id="ARBA00022692"/>
    </source>
</evidence>
<comment type="subcellular location">
    <subcellularLocation>
        <location evidence="1">Endomembrane system</location>
        <topology evidence="1">Multi-pass membrane protein</topology>
    </subcellularLocation>
</comment>
<reference evidence="7 8" key="1">
    <citation type="journal article" date="2013" name="BMC Genomics">
        <title>Genomics-driven discovery of the pneumocandin biosynthetic gene cluster in the fungus Glarea lozoyensis.</title>
        <authorList>
            <person name="Chen L."/>
            <person name="Yue Q."/>
            <person name="Zhang X."/>
            <person name="Xiang M."/>
            <person name="Wang C."/>
            <person name="Li S."/>
            <person name="Che Y."/>
            <person name="Ortiz-Lopez F.J."/>
            <person name="Bills G.F."/>
            <person name="Liu X."/>
            <person name="An Z."/>
        </authorList>
    </citation>
    <scope>NUCLEOTIDE SEQUENCE [LARGE SCALE GENOMIC DNA]</scope>
    <source>
        <strain evidence="8">ATCC 20868 / MF5171</strain>
    </source>
</reference>